<feature type="non-terminal residue" evidence="11">
    <location>
        <position position="370"/>
    </location>
</feature>
<dbReference type="EMBL" id="JAAWVN010019641">
    <property type="protein sequence ID" value="MBN3293027.1"/>
    <property type="molecule type" value="Genomic_DNA"/>
</dbReference>
<evidence type="ECO:0000256" key="7">
    <source>
        <dbReference type="ARBA" id="ARBA00023136"/>
    </source>
</evidence>
<reference evidence="11" key="1">
    <citation type="journal article" date="2021" name="Cell">
        <title>Tracing the genetic footprints of vertebrate landing in non-teleost ray-finned fishes.</title>
        <authorList>
            <person name="Bi X."/>
            <person name="Wang K."/>
            <person name="Yang L."/>
            <person name="Pan H."/>
            <person name="Jiang H."/>
            <person name="Wei Q."/>
            <person name="Fang M."/>
            <person name="Yu H."/>
            <person name="Zhu C."/>
            <person name="Cai Y."/>
            <person name="He Y."/>
            <person name="Gan X."/>
            <person name="Zeng H."/>
            <person name="Yu D."/>
            <person name="Zhu Y."/>
            <person name="Jiang H."/>
            <person name="Qiu Q."/>
            <person name="Yang H."/>
            <person name="Zhang Y.E."/>
            <person name="Wang W."/>
            <person name="Zhu M."/>
            <person name="He S."/>
            <person name="Zhang G."/>
        </authorList>
    </citation>
    <scope>NUCLEOTIDE SEQUENCE</scope>
    <source>
        <strain evidence="11">Bchr_001</strain>
    </source>
</reference>
<evidence type="ECO:0000259" key="9">
    <source>
        <dbReference type="Pfam" id="PF01545"/>
    </source>
</evidence>
<dbReference type="PANTHER" id="PTHR45820:SF3">
    <property type="entry name" value="CALCIUM_MANGANESE ANTIPORTER SLC30A10"/>
    <property type="match status" value="1"/>
</dbReference>
<dbReference type="Proteomes" id="UP001166052">
    <property type="component" value="Unassembled WGS sequence"/>
</dbReference>
<dbReference type="Gene3D" id="1.20.1510.10">
    <property type="entry name" value="Cation efflux protein transmembrane domain"/>
    <property type="match status" value="1"/>
</dbReference>
<dbReference type="Pfam" id="PF16916">
    <property type="entry name" value="ZT_dimer"/>
    <property type="match status" value="1"/>
</dbReference>
<dbReference type="SUPFAM" id="SSF161111">
    <property type="entry name" value="Cation efflux protein transmembrane domain-like"/>
    <property type="match status" value="1"/>
</dbReference>
<dbReference type="InterPro" id="IPR027470">
    <property type="entry name" value="Cation_efflux_CTD"/>
</dbReference>
<evidence type="ECO:0000256" key="3">
    <source>
        <dbReference type="ARBA" id="ARBA00022448"/>
    </source>
</evidence>
<keyword evidence="6 8" id="KW-1133">Transmembrane helix</keyword>
<feature type="transmembrane region" description="Helical" evidence="8">
    <location>
        <begin position="44"/>
        <end position="61"/>
    </location>
</feature>
<comment type="similarity">
    <text evidence="2">Belongs to the cation diffusion facilitator (CDF) transporter (TC 2.A.4) family. SLC30A subfamily.</text>
</comment>
<dbReference type="InterPro" id="IPR058533">
    <property type="entry name" value="Cation_efflux_TM"/>
</dbReference>
<evidence type="ECO:0000256" key="8">
    <source>
        <dbReference type="SAM" id="Phobius"/>
    </source>
</evidence>
<comment type="caution">
    <text evidence="11">The sequence shown here is derived from an EMBL/GenBank/DDBJ whole genome shotgun (WGS) entry which is preliminary data.</text>
</comment>
<evidence type="ECO:0000313" key="12">
    <source>
        <dbReference type="Proteomes" id="UP001166052"/>
    </source>
</evidence>
<accession>A0ABS2Z2J6</accession>
<keyword evidence="3" id="KW-0813">Transport</keyword>
<feature type="domain" description="Cation efflux protein cytoplasmic" evidence="10">
    <location>
        <begin position="231"/>
        <end position="303"/>
    </location>
</feature>
<evidence type="ECO:0000256" key="1">
    <source>
        <dbReference type="ARBA" id="ARBA00004141"/>
    </source>
</evidence>
<name>A0ABS2Z2J6_POLSE</name>
<keyword evidence="12" id="KW-1185">Reference proteome</keyword>
<comment type="subcellular location">
    <subcellularLocation>
        <location evidence="1">Membrane</location>
        <topology evidence="1">Multi-pass membrane protein</topology>
    </subcellularLocation>
</comment>
<dbReference type="Pfam" id="PF01545">
    <property type="entry name" value="Cation_efflux"/>
    <property type="match status" value="1"/>
</dbReference>
<dbReference type="InterPro" id="IPR002524">
    <property type="entry name" value="Cation_efflux"/>
</dbReference>
<evidence type="ECO:0000259" key="10">
    <source>
        <dbReference type="Pfam" id="PF16916"/>
    </source>
</evidence>
<feature type="transmembrane region" description="Helical" evidence="8">
    <location>
        <begin position="116"/>
        <end position="138"/>
    </location>
</feature>
<evidence type="ECO:0000256" key="2">
    <source>
        <dbReference type="ARBA" id="ARBA00008873"/>
    </source>
</evidence>
<protein>
    <submittedName>
        <fullName evidence="11">ZNT10 protein</fullName>
    </submittedName>
</protein>
<gene>
    <name evidence="11" type="primary">Slc30a10_1</name>
    <name evidence="11" type="ORF">GTO92_0011975</name>
</gene>
<evidence type="ECO:0000256" key="4">
    <source>
        <dbReference type="ARBA" id="ARBA00022692"/>
    </source>
</evidence>
<feature type="transmembrane region" description="Helical" evidence="8">
    <location>
        <begin position="159"/>
        <end position="182"/>
    </location>
</feature>
<sequence length="370" mass="41036">MVHYYTKMSCMIFILIIQSLLFLVEFVLGYLGNSVALIADSYKTLFGALAICPEFVVIHNMNKQSSELFTYGLRRTKVICKLCSNSFFVGLCFSVITLAITALFQPKKNLNPLLGLIVGASGTGINVLTAIMVQYSWSSKKESYNPRKSQKLNRMDCKRGFLLHMFGDTLISAAVIVSSGIFYFSPLDPKAQCNWKCYVDPAVILITVVIRVMLLYPALKVYVTNLMQMAPEGVQVDKICADLMKITGVQGIHELHVWALETDCNIATLHVKCADSVAYEKLCCQTREIFHKAGVHSITIQPEMTHQEEPTEAVLSCTAPCQFKTCQSMMCCALFSERGKGHSEDSSYPADVSLPKSNILGNDGINVTQL</sequence>
<proteinExistence type="inferred from homology"/>
<dbReference type="InterPro" id="IPR027469">
    <property type="entry name" value="Cation_efflux_TMD_sf"/>
</dbReference>
<feature type="transmembrane region" description="Helical" evidence="8">
    <location>
        <begin position="202"/>
        <end position="219"/>
    </location>
</feature>
<feature type="domain" description="Cation efflux protein transmembrane" evidence="9">
    <location>
        <begin position="12"/>
        <end position="226"/>
    </location>
</feature>
<evidence type="ECO:0000256" key="5">
    <source>
        <dbReference type="ARBA" id="ARBA00022833"/>
    </source>
</evidence>
<organism evidence="11 12">
    <name type="scientific">Polypterus senegalus</name>
    <name type="common">Senegal bichir</name>
    <dbReference type="NCBI Taxonomy" id="55291"/>
    <lineage>
        <taxon>Eukaryota</taxon>
        <taxon>Metazoa</taxon>
        <taxon>Chordata</taxon>
        <taxon>Craniata</taxon>
        <taxon>Vertebrata</taxon>
        <taxon>Euteleostomi</taxon>
        <taxon>Actinopterygii</taxon>
        <taxon>Polypteriformes</taxon>
        <taxon>Polypteridae</taxon>
        <taxon>Polypterus</taxon>
    </lineage>
</organism>
<dbReference type="PANTHER" id="PTHR45820">
    <property type="entry name" value="FI23527P1"/>
    <property type="match status" value="1"/>
</dbReference>
<keyword evidence="7 8" id="KW-0472">Membrane</keyword>
<evidence type="ECO:0000256" key="6">
    <source>
        <dbReference type="ARBA" id="ARBA00022989"/>
    </source>
</evidence>
<feature type="transmembrane region" description="Helical" evidence="8">
    <location>
        <begin position="82"/>
        <end position="104"/>
    </location>
</feature>
<keyword evidence="4 8" id="KW-0812">Transmembrane</keyword>
<feature type="non-terminal residue" evidence="11">
    <location>
        <position position="1"/>
    </location>
</feature>
<feature type="transmembrane region" description="Helical" evidence="8">
    <location>
        <begin position="12"/>
        <end position="32"/>
    </location>
</feature>
<evidence type="ECO:0000313" key="11">
    <source>
        <dbReference type="EMBL" id="MBN3293027.1"/>
    </source>
</evidence>
<keyword evidence="5" id="KW-0862">Zinc</keyword>
<dbReference type="NCBIfam" id="TIGR01297">
    <property type="entry name" value="CDF"/>
    <property type="match status" value="1"/>
</dbReference>